<keyword evidence="3" id="KW-1185">Reference proteome</keyword>
<dbReference type="Pfam" id="PF01458">
    <property type="entry name" value="SUFBD_core"/>
    <property type="match status" value="1"/>
</dbReference>
<dbReference type="RefSeq" id="WP_189575138.1">
    <property type="nucleotide sequence ID" value="NZ_BMXU01000002.1"/>
</dbReference>
<dbReference type="InterPro" id="IPR037284">
    <property type="entry name" value="SUF_FeS_clus_asmbl_SufBD_sf"/>
</dbReference>
<protein>
    <submittedName>
        <fullName evidence="2">SufD family Fe-S cluster assembly protein</fullName>
    </submittedName>
</protein>
<dbReference type="InterPro" id="IPR055346">
    <property type="entry name" value="Fe-S_cluster_assembly_SufBD"/>
</dbReference>
<evidence type="ECO:0000259" key="1">
    <source>
        <dbReference type="Pfam" id="PF01458"/>
    </source>
</evidence>
<accession>A0ABV7MC78</accession>
<dbReference type="InterPro" id="IPR000825">
    <property type="entry name" value="SUF_FeS_clus_asmbl_SufBD_core"/>
</dbReference>
<evidence type="ECO:0000313" key="2">
    <source>
        <dbReference type="EMBL" id="MFC3303005.1"/>
    </source>
</evidence>
<dbReference type="PANTHER" id="PTHR43575">
    <property type="entry name" value="PROTEIN ABCI7, CHLOROPLASTIC"/>
    <property type="match status" value="1"/>
</dbReference>
<name>A0ABV7MC78_9PROT</name>
<feature type="domain" description="SUF system FeS cluster assembly SufBD core" evidence="1">
    <location>
        <begin position="167"/>
        <end position="391"/>
    </location>
</feature>
<evidence type="ECO:0000313" key="3">
    <source>
        <dbReference type="Proteomes" id="UP001595607"/>
    </source>
</evidence>
<reference evidence="3" key="1">
    <citation type="journal article" date="2019" name="Int. J. Syst. Evol. Microbiol.">
        <title>The Global Catalogue of Microorganisms (GCM) 10K type strain sequencing project: providing services to taxonomists for standard genome sequencing and annotation.</title>
        <authorList>
            <consortium name="The Broad Institute Genomics Platform"/>
            <consortium name="The Broad Institute Genome Sequencing Center for Infectious Disease"/>
            <person name="Wu L."/>
            <person name="Ma J."/>
        </authorList>
    </citation>
    <scope>NUCLEOTIDE SEQUENCE [LARGE SCALE GENOMIC DNA]</scope>
    <source>
        <strain evidence="3">KCTC 22245</strain>
    </source>
</reference>
<proteinExistence type="predicted"/>
<dbReference type="SUPFAM" id="SSF101960">
    <property type="entry name" value="Stabilizer of iron transporter SufD"/>
    <property type="match status" value="1"/>
</dbReference>
<dbReference type="EMBL" id="JBHRVA010000003">
    <property type="protein sequence ID" value="MFC3303005.1"/>
    <property type="molecule type" value="Genomic_DNA"/>
</dbReference>
<organism evidence="2 3">
    <name type="scientific">Parvularcula lutaonensis</name>
    <dbReference type="NCBI Taxonomy" id="491923"/>
    <lineage>
        <taxon>Bacteria</taxon>
        <taxon>Pseudomonadati</taxon>
        <taxon>Pseudomonadota</taxon>
        <taxon>Alphaproteobacteria</taxon>
        <taxon>Parvularculales</taxon>
        <taxon>Parvularculaceae</taxon>
        <taxon>Parvularcula</taxon>
    </lineage>
</organism>
<gene>
    <name evidence="2" type="ORF">ACFONP_09700</name>
</gene>
<dbReference type="PANTHER" id="PTHR43575:SF1">
    <property type="entry name" value="PROTEIN ABCI7, CHLOROPLASTIC"/>
    <property type="match status" value="1"/>
</dbReference>
<dbReference type="Proteomes" id="UP001595607">
    <property type="component" value="Unassembled WGS sequence"/>
</dbReference>
<comment type="caution">
    <text evidence="2">The sequence shown here is derived from an EMBL/GenBank/DDBJ whole genome shotgun (WGS) entry which is preliminary data.</text>
</comment>
<sequence>MSSPIPLTAFEDRLLAEVPDTDLAELLRSRGLPGRRTETWKWSDLRGALRDVREPSGAYASKAEAPITLEGATVLTLKNGVPQAPHGVEPKPIVKSGEKVGSTYVVEDGLVVSFYDQGRDAEDEIGAGEELSALAALRPLMSISVLPGFTHKIVLRRLSDGEGRHGDNVFVTVGEGARATLVETHEITGSPFVNSRTELELDAKSVCDRFIVQTAASEAVLVHSSVLRLDEAKDGETVKLNQMTLALGAQLARHETRLTHLGESEAKIDALYRLSDSLHTDITSHITFEGEDGVTDQLVKGIADGRSRGVFQGKFLVQRGAQRTDAKMAHHALLLSKGAQINAKPELEIYADDVECAHGNTAGALDPEALFYMRQRGVPEDEARSLLIDAFGGEVLERVKDEAVREQLAALFHGGAS</sequence>